<dbReference type="SMART" id="SM00327">
    <property type="entry name" value="VWA"/>
    <property type="match status" value="1"/>
</dbReference>
<name>A0A6I9N6P4_9TELE</name>
<dbReference type="InterPro" id="IPR013783">
    <property type="entry name" value="Ig-like_fold"/>
</dbReference>
<keyword evidence="5 11" id="KW-0732">Signal</keyword>
<feature type="signal peptide" evidence="11">
    <location>
        <begin position="1"/>
        <end position="20"/>
    </location>
</feature>
<evidence type="ECO:0000313" key="15">
    <source>
        <dbReference type="RefSeq" id="XP_010773604.1"/>
    </source>
</evidence>
<dbReference type="InterPro" id="IPR036116">
    <property type="entry name" value="FN3_sf"/>
</dbReference>
<protein>
    <recommendedName>
        <fullName evidence="9">von Willebrand factor A domain-containing protein 1</fullName>
    </recommendedName>
</protein>
<dbReference type="InterPro" id="IPR003961">
    <property type="entry name" value="FN3_dom"/>
</dbReference>
<evidence type="ECO:0000259" key="12">
    <source>
        <dbReference type="PROSITE" id="PS50234"/>
    </source>
</evidence>
<dbReference type="GO" id="GO:0005604">
    <property type="term" value="C:basement membrane"/>
    <property type="evidence" value="ECO:0007669"/>
    <property type="project" value="UniProtKB-SubCell"/>
</dbReference>
<dbReference type="PROSITE" id="PS50853">
    <property type="entry name" value="FN3"/>
    <property type="match status" value="2"/>
</dbReference>
<sequence>MRGFLLRCVLLWAMLQRSKTQSAVPATALNCCEGDVLLLLDSSGSVANREFSRLLHFATILLRPFSLGRGHVRVGLLQVGTNPNLEFGLDVHNNQESLQKALQSVSQLQGDTNTKAALRVAQGLLTETDENMPKVLLWLTDGVEPGDVGGAMAELKAQGVSVLAVSTVHGNYQVLQRAVTPPLESHLYSVDIDDIDIITEDLREAIIKIIRAERLRVVDLTSHSAVLQWRPVLKVDSGYYEISYNSLGKAGPETKRTLSGNSSWVELTNLQPDTTYTAALHPESNQRLFNTLSVNFTTLPDVLGPTEVSVSDSGFRQIRVSWGPLQPAGVQRYTVEYGAFPSGEVLTVTLPSQQNSTLLTGLQPGTQYLVTVSALHRNGKERAMSVRACTQEALPALSDLHLIPVEHQEVQVAWQANQEGLKGYWLSWERQKPHTYTSKPSISSLYLPASSRSTRLKHLAPNSRVCVSPVYSSGRGEGLCCTAESHTDWLS</sequence>
<evidence type="ECO:0000256" key="4">
    <source>
        <dbReference type="ARBA" id="ARBA00022553"/>
    </source>
</evidence>
<evidence type="ECO:0000256" key="1">
    <source>
        <dbReference type="ARBA" id="ARBA00004302"/>
    </source>
</evidence>
<dbReference type="SMART" id="SM00060">
    <property type="entry name" value="FN3"/>
    <property type="match status" value="3"/>
</dbReference>
<dbReference type="OrthoDB" id="9949424at2759"/>
<dbReference type="CDD" id="cd01450">
    <property type="entry name" value="vWFA_subfamily_ECM"/>
    <property type="match status" value="1"/>
</dbReference>
<keyword evidence="4" id="KW-0597">Phosphoprotein</keyword>
<evidence type="ECO:0000256" key="2">
    <source>
        <dbReference type="ARBA" id="ARBA00022525"/>
    </source>
</evidence>
<reference evidence="15" key="1">
    <citation type="submission" date="2025-08" db="UniProtKB">
        <authorList>
            <consortium name="RefSeq"/>
        </authorList>
    </citation>
    <scope>IDENTIFICATION</scope>
    <source>
        <tissue evidence="15">Muscle</tissue>
    </source>
</reference>
<accession>A0A6I9N6P4</accession>
<evidence type="ECO:0000256" key="9">
    <source>
        <dbReference type="ARBA" id="ARBA00029542"/>
    </source>
</evidence>
<dbReference type="PRINTS" id="PR00453">
    <property type="entry name" value="VWFADOMAIN"/>
</dbReference>
<evidence type="ECO:0000256" key="5">
    <source>
        <dbReference type="ARBA" id="ARBA00022729"/>
    </source>
</evidence>
<evidence type="ECO:0000256" key="3">
    <source>
        <dbReference type="ARBA" id="ARBA00022530"/>
    </source>
</evidence>
<evidence type="ECO:0000259" key="13">
    <source>
        <dbReference type="PROSITE" id="PS50853"/>
    </source>
</evidence>
<dbReference type="InterPro" id="IPR002035">
    <property type="entry name" value="VWF_A"/>
</dbReference>
<dbReference type="CDD" id="cd00063">
    <property type="entry name" value="FN3"/>
    <property type="match status" value="2"/>
</dbReference>
<dbReference type="Pfam" id="PF00092">
    <property type="entry name" value="VWA"/>
    <property type="match status" value="1"/>
</dbReference>
<comment type="function">
    <text evidence="10">Promotes matrix assembly. Involved in the organization of skeletal muscles and in the formation of neuromuscular junctions.</text>
</comment>
<feature type="domain" description="Fibronectin type-III" evidence="13">
    <location>
        <begin position="304"/>
        <end position="393"/>
    </location>
</feature>
<evidence type="ECO:0000313" key="14">
    <source>
        <dbReference type="Proteomes" id="UP000504611"/>
    </source>
</evidence>
<dbReference type="InterPro" id="IPR050525">
    <property type="entry name" value="ECM_Assembly_Org"/>
</dbReference>
<evidence type="ECO:0000256" key="6">
    <source>
        <dbReference type="ARBA" id="ARBA00022737"/>
    </source>
</evidence>
<dbReference type="PROSITE" id="PS50234">
    <property type="entry name" value="VWFA"/>
    <property type="match status" value="1"/>
</dbReference>
<keyword evidence="7" id="KW-0084">Basement membrane</keyword>
<evidence type="ECO:0000256" key="11">
    <source>
        <dbReference type="SAM" id="SignalP"/>
    </source>
</evidence>
<gene>
    <name evidence="15" type="primary">LOC104949023</name>
</gene>
<keyword evidence="8" id="KW-1015">Disulfide bond</keyword>
<dbReference type="Gene3D" id="3.40.50.410">
    <property type="entry name" value="von Willebrand factor, type A domain"/>
    <property type="match status" value="1"/>
</dbReference>
<dbReference type="SUPFAM" id="SSF49265">
    <property type="entry name" value="Fibronectin type III"/>
    <property type="match status" value="1"/>
</dbReference>
<organism evidence="14 15">
    <name type="scientific">Notothenia coriiceps</name>
    <name type="common">black rockcod</name>
    <dbReference type="NCBI Taxonomy" id="8208"/>
    <lineage>
        <taxon>Eukaryota</taxon>
        <taxon>Metazoa</taxon>
        <taxon>Chordata</taxon>
        <taxon>Craniata</taxon>
        <taxon>Vertebrata</taxon>
        <taxon>Euteleostomi</taxon>
        <taxon>Actinopterygii</taxon>
        <taxon>Neopterygii</taxon>
        <taxon>Teleostei</taxon>
        <taxon>Neoteleostei</taxon>
        <taxon>Acanthomorphata</taxon>
        <taxon>Eupercaria</taxon>
        <taxon>Perciformes</taxon>
        <taxon>Notothenioidei</taxon>
        <taxon>Nototheniidae</taxon>
        <taxon>Notothenia</taxon>
    </lineage>
</organism>
<keyword evidence="14" id="KW-1185">Reference proteome</keyword>
<dbReference type="InterPro" id="IPR036465">
    <property type="entry name" value="vWFA_dom_sf"/>
</dbReference>
<feature type="domain" description="VWFA" evidence="12">
    <location>
        <begin position="35"/>
        <end position="206"/>
    </location>
</feature>
<keyword evidence="3" id="KW-0272">Extracellular matrix</keyword>
<dbReference type="Proteomes" id="UP000504611">
    <property type="component" value="Unplaced"/>
</dbReference>
<dbReference type="FunFam" id="2.60.40.10:FF:001442">
    <property type="entry name" value="von Willebrand factor A domain containing 1"/>
    <property type="match status" value="1"/>
</dbReference>
<dbReference type="SUPFAM" id="SSF53300">
    <property type="entry name" value="vWA-like"/>
    <property type="match status" value="1"/>
</dbReference>
<dbReference type="Gene3D" id="2.60.40.10">
    <property type="entry name" value="Immunoglobulins"/>
    <property type="match status" value="3"/>
</dbReference>
<proteinExistence type="predicted"/>
<keyword evidence="6" id="KW-0677">Repeat</keyword>
<evidence type="ECO:0000256" key="7">
    <source>
        <dbReference type="ARBA" id="ARBA00022869"/>
    </source>
</evidence>
<feature type="domain" description="Fibronectin type-III" evidence="13">
    <location>
        <begin position="211"/>
        <end position="301"/>
    </location>
</feature>
<dbReference type="PANTHER" id="PTHR24020:SF77">
    <property type="entry name" value="VON WILLEBRAND FACTOR A DOMAIN-CONTAINING PROTEIN 1"/>
    <property type="match status" value="1"/>
</dbReference>
<evidence type="ECO:0000256" key="10">
    <source>
        <dbReference type="ARBA" id="ARBA00046169"/>
    </source>
</evidence>
<evidence type="ECO:0000256" key="8">
    <source>
        <dbReference type="ARBA" id="ARBA00023157"/>
    </source>
</evidence>
<feature type="chain" id="PRO_5026804666" description="von Willebrand factor A domain-containing protein 1" evidence="11">
    <location>
        <begin position="21"/>
        <end position="491"/>
    </location>
</feature>
<keyword evidence="2" id="KW-0964">Secreted</keyword>
<dbReference type="RefSeq" id="XP_010773604.1">
    <property type="nucleotide sequence ID" value="XM_010775302.1"/>
</dbReference>
<dbReference type="Pfam" id="PF00041">
    <property type="entry name" value="fn3"/>
    <property type="match status" value="2"/>
</dbReference>
<comment type="subcellular location">
    <subcellularLocation>
        <location evidence="1">Secreted</location>
        <location evidence="1">Extracellular space</location>
        <location evidence="1">Extracellular matrix</location>
        <location evidence="1">Basement membrane</location>
    </subcellularLocation>
</comment>
<dbReference type="PANTHER" id="PTHR24020">
    <property type="entry name" value="COLLAGEN ALPHA"/>
    <property type="match status" value="1"/>
</dbReference>
<dbReference type="AlphaFoldDB" id="A0A6I9N6P4"/>